<dbReference type="EMBL" id="QYYD01000008">
    <property type="protein sequence ID" value="RJF75459.1"/>
    <property type="molecule type" value="Genomic_DNA"/>
</dbReference>
<sequence length="372" mass="42393">MPLKSRRNIVITSDILRPFLEGDHWYSGTWKNVRWLDALVGTAARRAGWNVRTVSWDTLLSDSSDYVDAHELYDLLDLPLDIEGWIQLIAKPTLPTEVEQKLLANFTGADLVIGYELPDYLLRIFDRAGFSVIDLVLHPIRFLDDLVIAARSNRKDIHRALCFHALSSDTIDLQVALIKAKAAWMRSTRQLTGKTALLVGQVAHDRSIVDLSTRRFRNFGDYRSEIEQLKMEHSAVLFKPHPYDPPNSASQCAVRELTGIEWVTDNFYYLVAQPEITTVCAINSSALLEARHFGKREVWLSDPLYRFGDEFPSESSRYGGLVPQTPAWIYPSFWRSIKSGILEAHNIPFVRDQIRRSFNADWGFSGVSNVVV</sequence>
<accession>A0A418VHE8</accession>
<organism evidence="1 2">
    <name type="scientific">Rhodopseudomonas palustris</name>
    <dbReference type="NCBI Taxonomy" id="1076"/>
    <lineage>
        <taxon>Bacteria</taxon>
        <taxon>Pseudomonadati</taxon>
        <taxon>Pseudomonadota</taxon>
        <taxon>Alphaproteobacteria</taxon>
        <taxon>Hyphomicrobiales</taxon>
        <taxon>Nitrobacteraceae</taxon>
        <taxon>Rhodopseudomonas</taxon>
    </lineage>
</organism>
<dbReference type="OrthoDB" id="8335209at2"/>
<proteinExistence type="predicted"/>
<dbReference type="Proteomes" id="UP000285523">
    <property type="component" value="Unassembled WGS sequence"/>
</dbReference>
<protein>
    <submittedName>
        <fullName evidence="1">Uncharacterized protein</fullName>
    </submittedName>
</protein>
<dbReference type="RefSeq" id="WP_119856362.1">
    <property type="nucleotide sequence ID" value="NZ_QYYD01000008.1"/>
</dbReference>
<gene>
    <name evidence="1" type="ORF">D4Q52_09780</name>
</gene>
<name>A0A418VHE8_RHOPL</name>
<comment type="caution">
    <text evidence="1">The sequence shown here is derived from an EMBL/GenBank/DDBJ whole genome shotgun (WGS) entry which is preliminary data.</text>
</comment>
<reference evidence="1 2" key="1">
    <citation type="submission" date="2018-09" db="EMBL/GenBank/DDBJ databases">
        <title>Draft genome sequence of Rhodopseudomonas palustris 2.1.18.</title>
        <authorList>
            <person name="Robertson S.L."/>
            <person name="Meyer T.E."/>
            <person name="Kyndt J.A."/>
        </authorList>
    </citation>
    <scope>NUCLEOTIDE SEQUENCE [LARGE SCALE GENOMIC DNA]</scope>
    <source>
        <strain evidence="1 2">2.1.18</strain>
    </source>
</reference>
<evidence type="ECO:0000313" key="2">
    <source>
        <dbReference type="Proteomes" id="UP000285523"/>
    </source>
</evidence>
<evidence type="ECO:0000313" key="1">
    <source>
        <dbReference type="EMBL" id="RJF75459.1"/>
    </source>
</evidence>
<dbReference type="AlphaFoldDB" id="A0A418VHE8"/>